<comment type="caution">
    <text evidence="3">The sequence shown here is derived from an EMBL/GenBank/DDBJ whole genome shotgun (WGS) entry which is preliminary data.</text>
</comment>
<evidence type="ECO:0000256" key="1">
    <source>
        <dbReference type="SAM" id="MobiDB-lite"/>
    </source>
</evidence>
<evidence type="ECO:0000259" key="2">
    <source>
        <dbReference type="Pfam" id="PF00583"/>
    </source>
</evidence>
<sequence>MSQQAPGATANGWKSATDFDSPAIADQFWGAVKTAPSVNGSTAGKFQQAQNKLQQYLAAQKSPNDKTGIGFGAASSVANSGWEDSAPKAAATTSNTAQFRTSKRDPQPLTLNYWERQRIAKGIVDPSNLASDRSVLAISDTGVAESGPNNDIRKEIGPECNIRKTNDGDWHRYNWASPTGQDDDEVFITHEFVHAFVNAWMKEIPEDVKPTFLKPEVDAHWECDVDTNTGELLEPVEYPNTMFDPSSDLSADLDERRRNWTSALYIKRQRKLLKKREQLYPGRTSDYVTAESIAEQIPCTREEMQASVQQKPVVPLYNNSVPRIPCFLRPAERVDMEAVKNIYELEMKSGFQTLDSMPLTSTEWEKILGTTQTLNMPFVAAVRGNARTFGLKSGNLQWSPFNQVPVDFDDPNGHEKDNEILGFAYVSVWQPGLAGSATGSSRATTRVHVYVHPDYRKKKIGTCLLDKIMSCISPRMSSNEGYDFIDPDNSEVYQRPPRNDSIEKRPRQYFQLVASYLVRHQHVIINEQKDKALVEEYKTYDDDLVWVRHMLEDKFAFTEKVRLEAYHRSAKCREGPVVWLDEVLFEYKCEWAPRLKYDEVDY</sequence>
<accession>A0AAN6WYQ9</accession>
<dbReference type="AlphaFoldDB" id="A0AAN6WYQ9"/>
<dbReference type="InterPro" id="IPR016181">
    <property type="entry name" value="Acyl_CoA_acyltransferase"/>
</dbReference>
<dbReference type="Proteomes" id="UP001302126">
    <property type="component" value="Unassembled WGS sequence"/>
</dbReference>
<reference evidence="3" key="1">
    <citation type="journal article" date="2023" name="Mol. Phylogenet. Evol.">
        <title>Genome-scale phylogeny and comparative genomics of the fungal order Sordariales.</title>
        <authorList>
            <person name="Hensen N."/>
            <person name="Bonometti L."/>
            <person name="Westerberg I."/>
            <person name="Brannstrom I.O."/>
            <person name="Guillou S."/>
            <person name="Cros-Aarteil S."/>
            <person name="Calhoun S."/>
            <person name="Haridas S."/>
            <person name="Kuo A."/>
            <person name="Mondo S."/>
            <person name="Pangilinan J."/>
            <person name="Riley R."/>
            <person name="LaButti K."/>
            <person name="Andreopoulos B."/>
            <person name="Lipzen A."/>
            <person name="Chen C."/>
            <person name="Yan M."/>
            <person name="Daum C."/>
            <person name="Ng V."/>
            <person name="Clum A."/>
            <person name="Steindorff A."/>
            <person name="Ohm R.A."/>
            <person name="Martin F."/>
            <person name="Silar P."/>
            <person name="Natvig D.O."/>
            <person name="Lalanne C."/>
            <person name="Gautier V."/>
            <person name="Ament-Velasquez S.L."/>
            <person name="Kruys A."/>
            <person name="Hutchinson M.I."/>
            <person name="Powell A.J."/>
            <person name="Barry K."/>
            <person name="Miller A.N."/>
            <person name="Grigoriev I.V."/>
            <person name="Debuchy R."/>
            <person name="Gladieux P."/>
            <person name="Hiltunen Thoren M."/>
            <person name="Johannesson H."/>
        </authorList>
    </citation>
    <scope>NUCLEOTIDE SEQUENCE</scope>
    <source>
        <strain evidence="3">PSN309</strain>
    </source>
</reference>
<evidence type="ECO:0000313" key="4">
    <source>
        <dbReference type="Proteomes" id="UP001302126"/>
    </source>
</evidence>
<feature type="region of interest" description="Disordered" evidence="1">
    <location>
        <begin position="79"/>
        <end position="103"/>
    </location>
</feature>
<feature type="compositionally biased region" description="Polar residues" evidence="1">
    <location>
        <begin position="91"/>
        <end position="100"/>
    </location>
</feature>
<reference evidence="3" key="2">
    <citation type="submission" date="2023-05" db="EMBL/GenBank/DDBJ databases">
        <authorList>
            <consortium name="Lawrence Berkeley National Laboratory"/>
            <person name="Steindorff A."/>
            <person name="Hensen N."/>
            <person name="Bonometti L."/>
            <person name="Westerberg I."/>
            <person name="Brannstrom I.O."/>
            <person name="Guillou S."/>
            <person name="Cros-Aarteil S."/>
            <person name="Calhoun S."/>
            <person name="Haridas S."/>
            <person name="Kuo A."/>
            <person name="Mondo S."/>
            <person name="Pangilinan J."/>
            <person name="Riley R."/>
            <person name="Labutti K."/>
            <person name="Andreopoulos B."/>
            <person name="Lipzen A."/>
            <person name="Chen C."/>
            <person name="Yanf M."/>
            <person name="Daum C."/>
            <person name="Ng V."/>
            <person name="Clum A."/>
            <person name="Ohm R."/>
            <person name="Martin F."/>
            <person name="Silar P."/>
            <person name="Natvig D."/>
            <person name="Lalanne C."/>
            <person name="Gautier V."/>
            <person name="Ament-Velasquez S.L."/>
            <person name="Kruys A."/>
            <person name="Hutchinson M.I."/>
            <person name="Powell A.J."/>
            <person name="Barry K."/>
            <person name="Miller A.N."/>
            <person name="Grigoriev I.V."/>
            <person name="Debuchy R."/>
            <person name="Gladieux P."/>
            <person name="Thoren M.H."/>
            <person name="Johannesson H."/>
        </authorList>
    </citation>
    <scope>NUCLEOTIDE SEQUENCE</scope>
    <source>
        <strain evidence="3">PSN309</strain>
    </source>
</reference>
<name>A0AAN6WYQ9_9PEZI</name>
<dbReference type="Pfam" id="PF00583">
    <property type="entry name" value="Acetyltransf_1"/>
    <property type="match status" value="1"/>
</dbReference>
<keyword evidence="4" id="KW-1185">Reference proteome</keyword>
<dbReference type="SUPFAM" id="SSF55729">
    <property type="entry name" value="Acyl-CoA N-acyltransferases (Nat)"/>
    <property type="match status" value="1"/>
</dbReference>
<protein>
    <recommendedName>
        <fullName evidence="2">N-acetyltransferase domain-containing protein</fullName>
    </recommendedName>
</protein>
<proteinExistence type="predicted"/>
<dbReference type="Gene3D" id="3.40.630.30">
    <property type="match status" value="1"/>
</dbReference>
<dbReference type="CDD" id="cd04301">
    <property type="entry name" value="NAT_SF"/>
    <property type="match status" value="1"/>
</dbReference>
<organism evidence="3 4">
    <name type="scientific">Podospora australis</name>
    <dbReference type="NCBI Taxonomy" id="1536484"/>
    <lineage>
        <taxon>Eukaryota</taxon>
        <taxon>Fungi</taxon>
        <taxon>Dikarya</taxon>
        <taxon>Ascomycota</taxon>
        <taxon>Pezizomycotina</taxon>
        <taxon>Sordariomycetes</taxon>
        <taxon>Sordariomycetidae</taxon>
        <taxon>Sordariales</taxon>
        <taxon>Podosporaceae</taxon>
        <taxon>Podospora</taxon>
    </lineage>
</organism>
<dbReference type="EMBL" id="MU864369">
    <property type="protein sequence ID" value="KAK4190123.1"/>
    <property type="molecule type" value="Genomic_DNA"/>
</dbReference>
<evidence type="ECO:0000313" key="3">
    <source>
        <dbReference type="EMBL" id="KAK4190123.1"/>
    </source>
</evidence>
<dbReference type="InterPro" id="IPR000182">
    <property type="entry name" value="GNAT_dom"/>
</dbReference>
<feature type="domain" description="N-acetyltransferase" evidence="2">
    <location>
        <begin position="414"/>
        <end position="468"/>
    </location>
</feature>
<dbReference type="GO" id="GO:0016747">
    <property type="term" value="F:acyltransferase activity, transferring groups other than amino-acyl groups"/>
    <property type="evidence" value="ECO:0007669"/>
    <property type="project" value="InterPro"/>
</dbReference>
<gene>
    <name evidence="3" type="ORF">QBC35DRAFT_378858</name>
</gene>